<organism evidence="2 3">
    <name type="scientific">Yoonia litorea</name>
    <dbReference type="NCBI Taxonomy" id="1123755"/>
    <lineage>
        <taxon>Bacteria</taxon>
        <taxon>Pseudomonadati</taxon>
        <taxon>Pseudomonadota</taxon>
        <taxon>Alphaproteobacteria</taxon>
        <taxon>Rhodobacterales</taxon>
        <taxon>Paracoccaceae</taxon>
        <taxon>Yoonia</taxon>
    </lineage>
</organism>
<dbReference type="OrthoDB" id="9805304at2"/>
<dbReference type="GO" id="GO:0016790">
    <property type="term" value="F:thiolester hydrolase activity"/>
    <property type="evidence" value="ECO:0007669"/>
    <property type="project" value="UniProtKB-ARBA"/>
</dbReference>
<name>A0A1I6M5Q7_9RHOB</name>
<feature type="domain" description="Thioesterase" evidence="1">
    <location>
        <begin position="49"/>
        <end position="123"/>
    </location>
</feature>
<evidence type="ECO:0000313" key="3">
    <source>
        <dbReference type="Proteomes" id="UP000198926"/>
    </source>
</evidence>
<evidence type="ECO:0000259" key="1">
    <source>
        <dbReference type="Pfam" id="PF03061"/>
    </source>
</evidence>
<dbReference type="InterPro" id="IPR029069">
    <property type="entry name" value="HotDog_dom_sf"/>
</dbReference>
<keyword evidence="3" id="KW-1185">Reference proteome</keyword>
<dbReference type="Gene3D" id="3.10.129.10">
    <property type="entry name" value="Hotdog Thioesterase"/>
    <property type="match status" value="1"/>
</dbReference>
<reference evidence="2 3" key="1">
    <citation type="submission" date="2016-10" db="EMBL/GenBank/DDBJ databases">
        <authorList>
            <person name="de Groot N.N."/>
        </authorList>
    </citation>
    <scope>NUCLEOTIDE SEQUENCE [LARGE SCALE GENOMIC DNA]</scope>
    <source>
        <strain evidence="2 3">DSM 29433</strain>
    </source>
</reference>
<dbReference type="AlphaFoldDB" id="A0A1I6M5Q7"/>
<dbReference type="Pfam" id="PF03061">
    <property type="entry name" value="4HBT"/>
    <property type="match status" value="1"/>
</dbReference>
<protein>
    <submittedName>
        <fullName evidence="2">Uncharacterized domain 1-containing protein</fullName>
    </submittedName>
</protein>
<dbReference type="STRING" id="1123755.SAMN05444714_1269"/>
<dbReference type="InterPro" id="IPR006683">
    <property type="entry name" value="Thioestr_dom"/>
</dbReference>
<evidence type="ECO:0000313" key="2">
    <source>
        <dbReference type="EMBL" id="SFS11019.1"/>
    </source>
</evidence>
<dbReference type="Proteomes" id="UP000198926">
    <property type="component" value="Unassembled WGS sequence"/>
</dbReference>
<gene>
    <name evidence="2" type="ORF">SAMN05444714_1269</name>
</gene>
<proteinExistence type="predicted"/>
<accession>A0A1I6M5Q7</accession>
<dbReference type="SUPFAM" id="SSF54637">
    <property type="entry name" value="Thioesterase/thiol ester dehydrase-isomerase"/>
    <property type="match status" value="1"/>
</dbReference>
<dbReference type="CDD" id="cd03443">
    <property type="entry name" value="PaaI_thioesterase"/>
    <property type="match status" value="1"/>
</dbReference>
<dbReference type="EMBL" id="FOZM01000001">
    <property type="protein sequence ID" value="SFS11019.1"/>
    <property type="molecule type" value="Genomic_DNA"/>
</dbReference>
<sequence length="141" mass="15229">MKLQMDVPALNHFLKEEFPQVRDSLLVEAILEDGLRVRLCVDDNHLRPGGTVSGPAMFMLADVAIYLSILARIGPQALTVTTSCAMDFLRKPLAGVDLLCEVRVLKIGKRLAICDALILSEGQAGAVARANMTYAIPPAQA</sequence>
<dbReference type="RefSeq" id="WP_090205361.1">
    <property type="nucleotide sequence ID" value="NZ_FOZM01000001.1"/>
</dbReference>